<feature type="compositionally biased region" description="Polar residues" evidence="1">
    <location>
        <begin position="420"/>
        <end position="429"/>
    </location>
</feature>
<dbReference type="GeneID" id="6004588"/>
<evidence type="ECO:0000313" key="2">
    <source>
        <dbReference type="EMBL" id="EAU93558.2"/>
    </source>
</evidence>
<reference evidence="2 3" key="1">
    <citation type="journal article" date="2010" name="Proc. Natl. Acad. Sci. U.S.A.">
        <title>Insights into evolution of multicellular fungi from the assembled chromosomes of the mushroom Coprinopsis cinerea (Coprinus cinereus).</title>
        <authorList>
            <person name="Stajich J.E."/>
            <person name="Wilke S.K."/>
            <person name="Ahren D."/>
            <person name="Au C.H."/>
            <person name="Birren B.W."/>
            <person name="Borodovsky M."/>
            <person name="Burns C."/>
            <person name="Canback B."/>
            <person name="Casselton L.A."/>
            <person name="Cheng C.K."/>
            <person name="Deng J."/>
            <person name="Dietrich F.S."/>
            <person name="Fargo D.C."/>
            <person name="Farman M.L."/>
            <person name="Gathman A.C."/>
            <person name="Goldberg J."/>
            <person name="Guigo R."/>
            <person name="Hoegger P.J."/>
            <person name="Hooker J.B."/>
            <person name="Huggins A."/>
            <person name="James T.Y."/>
            <person name="Kamada T."/>
            <person name="Kilaru S."/>
            <person name="Kodira C."/>
            <person name="Kues U."/>
            <person name="Kupfer D."/>
            <person name="Kwan H.S."/>
            <person name="Lomsadze A."/>
            <person name="Li W."/>
            <person name="Lilly W.W."/>
            <person name="Ma L.J."/>
            <person name="Mackey A.J."/>
            <person name="Manning G."/>
            <person name="Martin F."/>
            <person name="Muraguchi H."/>
            <person name="Natvig D.O."/>
            <person name="Palmerini H."/>
            <person name="Ramesh M.A."/>
            <person name="Rehmeyer C.J."/>
            <person name="Roe B.A."/>
            <person name="Shenoy N."/>
            <person name="Stanke M."/>
            <person name="Ter-Hovhannisyan V."/>
            <person name="Tunlid A."/>
            <person name="Velagapudi R."/>
            <person name="Vision T.J."/>
            <person name="Zeng Q."/>
            <person name="Zolan M.E."/>
            <person name="Pukkila P.J."/>
        </authorList>
    </citation>
    <scope>NUCLEOTIDE SEQUENCE [LARGE SCALE GENOMIC DNA]</scope>
    <source>
        <strain evidence="3">Okayama-7 / 130 / ATCC MYA-4618 / FGSC 9003</strain>
    </source>
</reference>
<sequence>MALLQRRLQALLDILDGNPGIAHFVRRLHLAFDDIPALNANAHLLLDLVQRFDGIRTLDIALNARNRDIGNLEGNWDDTPLNTHAEASIRHLCALPTLTKLAISGGKLPFDIFIHNAHLQSLNLFQIHERSKVETDSIEPCDASTRAARKYPALKALTFDVDDDFWIHDGSPLLYKLVHHHPQLFRHLTTLNLPFFVSLDNLKEILSLTTETLTDLLYSSVLPAKPNQAMVDFSNMKNLRSIFLLYKPDRSVPFASYHPHIMSSVSTIPWRQMESATFFLHSNCVVRRHPKTHLERNPTAHFQAFDSMLAPYTVTNGGRLSHVDLMLAQERCLDRCWQHGRMEPYVVESFVPQLYEQAVSDSRLKLRCNFHASLLTIEWLMGLHRANQRGDTIGGAGQASTGIQGRDLHALSTSLWNSRKPFTSTSGSPSAPELGTNGVIKTTLAT</sequence>
<protein>
    <recommendedName>
        <fullName evidence="4">F-box domain-containing protein</fullName>
    </recommendedName>
</protein>
<dbReference type="HOGENOM" id="CLU_613952_0_0_1"/>
<proteinExistence type="predicted"/>
<gene>
    <name evidence="2" type="ORF">CC1G_02788</name>
</gene>
<comment type="caution">
    <text evidence="2">The sequence shown here is derived from an EMBL/GenBank/DDBJ whole genome shotgun (WGS) entry which is preliminary data.</text>
</comment>
<evidence type="ECO:0000313" key="3">
    <source>
        <dbReference type="Proteomes" id="UP000001861"/>
    </source>
</evidence>
<feature type="region of interest" description="Disordered" evidence="1">
    <location>
        <begin position="420"/>
        <end position="446"/>
    </location>
</feature>
<dbReference type="EMBL" id="AACS02000001">
    <property type="protein sequence ID" value="EAU93558.2"/>
    <property type="molecule type" value="Genomic_DNA"/>
</dbReference>
<dbReference type="InParanoid" id="A8N018"/>
<dbReference type="RefSeq" id="XP_001828207.2">
    <property type="nucleotide sequence ID" value="XM_001828155.2"/>
</dbReference>
<organism evidence="2 3">
    <name type="scientific">Coprinopsis cinerea (strain Okayama-7 / 130 / ATCC MYA-4618 / FGSC 9003)</name>
    <name type="common">Inky cap fungus</name>
    <name type="synonym">Hormographiella aspergillata</name>
    <dbReference type="NCBI Taxonomy" id="240176"/>
    <lineage>
        <taxon>Eukaryota</taxon>
        <taxon>Fungi</taxon>
        <taxon>Dikarya</taxon>
        <taxon>Basidiomycota</taxon>
        <taxon>Agaricomycotina</taxon>
        <taxon>Agaricomycetes</taxon>
        <taxon>Agaricomycetidae</taxon>
        <taxon>Agaricales</taxon>
        <taxon>Agaricineae</taxon>
        <taxon>Psathyrellaceae</taxon>
        <taxon>Coprinopsis</taxon>
    </lineage>
</organism>
<keyword evidence="3" id="KW-1185">Reference proteome</keyword>
<dbReference type="VEuPathDB" id="FungiDB:CC1G_02788"/>
<dbReference type="AlphaFoldDB" id="A8N018"/>
<dbReference type="OrthoDB" id="10676430at2759"/>
<accession>A8N018</accession>
<name>A8N018_COPC7</name>
<evidence type="ECO:0000256" key="1">
    <source>
        <dbReference type="SAM" id="MobiDB-lite"/>
    </source>
</evidence>
<dbReference type="KEGG" id="cci:CC1G_02788"/>
<evidence type="ECO:0008006" key="4">
    <source>
        <dbReference type="Google" id="ProtNLM"/>
    </source>
</evidence>
<dbReference type="Proteomes" id="UP000001861">
    <property type="component" value="Unassembled WGS sequence"/>
</dbReference>